<evidence type="ECO:0000313" key="3">
    <source>
        <dbReference type="RefSeq" id="XP_030979656.1"/>
    </source>
</evidence>
<keyword evidence="1" id="KW-0732">Signal</keyword>
<evidence type="ECO:0000256" key="1">
    <source>
        <dbReference type="SAM" id="SignalP"/>
    </source>
</evidence>
<feature type="chain" id="PRO_5027619738" evidence="1">
    <location>
        <begin position="23"/>
        <end position="97"/>
    </location>
</feature>
<dbReference type="RefSeq" id="XP_030979656.1">
    <property type="nucleotide sequence ID" value="XM_031131028.1"/>
</dbReference>
<reference evidence="2 3" key="1">
    <citation type="journal article" date="2019" name="Mol. Biol. Evol.">
        <title>Blast fungal genomes show frequent chromosomal changes, gene gains and losses, and effector gene turnover.</title>
        <authorList>
            <person name="Gomez Luciano L.B."/>
            <person name="Jason Tsai I."/>
            <person name="Chuma I."/>
            <person name="Tosa Y."/>
            <person name="Chen Y.H."/>
            <person name="Li J.Y."/>
            <person name="Li M.Y."/>
            <person name="Jade Lu M.Y."/>
            <person name="Nakayashiki H."/>
            <person name="Li W.H."/>
        </authorList>
    </citation>
    <scope>NUCLEOTIDE SEQUENCE [LARGE SCALE GENOMIC DNA]</scope>
    <source>
        <strain evidence="2 3">NI907</strain>
    </source>
</reference>
<sequence>MQLSTALLAAAALALFPEFTVAAGGECIVKLHDPNGKVVSWFIALAGKREIKKEATFSWSCSTNSETCEAEIPLCIVPKNFKPVGEHYKGETPKVAT</sequence>
<dbReference type="AlphaFoldDB" id="A0A6P8AXL0"/>
<reference evidence="3" key="2">
    <citation type="submission" date="2019-10" db="EMBL/GenBank/DDBJ databases">
        <authorList>
            <consortium name="NCBI Genome Project"/>
        </authorList>
    </citation>
    <scope>NUCLEOTIDE SEQUENCE</scope>
    <source>
        <strain evidence="3">NI907</strain>
    </source>
</reference>
<feature type="signal peptide" evidence="1">
    <location>
        <begin position="1"/>
        <end position="22"/>
    </location>
</feature>
<keyword evidence="2" id="KW-1185">Reference proteome</keyword>
<protein>
    <submittedName>
        <fullName evidence="3">Uncharacterized protein</fullName>
    </submittedName>
</protein>
<gene>
    <name evidence="3" type="ORF">PgNI_11054</name>
</gene>
<evidence type="ECO:0000313" key="2">
    <source>
        <dbReference type="Proteomes" id="UP000515153"/>
    </source>
</evidence>
<reference evidence="3" key="3">
    <citation type="submission" date="2025-08" db="UniProtKB">
        <authorList>
            <consortium name="RefSeq"/>
        </authorList>
    </citation>
    <scope>IDENTIFICATION</scope>
    <source>
        <strain evidence="3">NI907</strain>
    </source>
</reference>
<name>A0A6P8AXL0_PYRGI</name>
<dbReference type="Proteomes" id="UP000515153">
    <property type="component" value="Chromosome VII"/>
</dbReference>
<accession>A0A6P8AXL0</accession>
<dbReference type="KEGG" id="pgri:PgNI_11054"/>
<organism evidence="2 3">
    <name type="scientific">Pyricularia grisea</name>
    <name type="common">Crabgrass-specific blast fungus</name>
    <name type="synonym">Magnaporthe grisea</name>
    <dbReference type="NCBI Taxonomy" id="148305"/>
    <lineage>
        <taxon>Eukaryota</taxon>
        <taxon>Fungi</taxon>
        <taxon>Dikarya</taxon>
        <taxon>Ascomycota</taxon>
        <taxon>Pezizomycotina</taxon>
        <taxon>Sordariomycetes</taxon>
        <taxon>Sordariomycetidae</taxon>
        <taxon>Magnaporthales</taxon>
        <taxon>Pyriculariaceae</taxon>
        <taxon>Pyricularia</taxon>
    </lineage>
</organism>
<proteinExistence type="predicted"/>
<dbReference type="GeneID" id="41965933"/>